<name>A0ABD2Q314_9PLAT</name>
<dbReference type="InterPro" id="IPR011011">
    <property type="entry name" value="Znf_FYVE_PHD"/>
</dbReference>
<dbReference type="SUPFAM" id="SSF57903">
    <property type="entry name" value="FYVE/PHD zinc finger"/>
    <property type="match status" value="1"/>
</dbReference>
<dbReference type="EMBL" id="JBJKFK010001652">
    <property type="protein sequence ID" value="KAL3312546.1"/>
    <property type="molecule type" value="Genomic_DNA"/>
</dbReference>
<accession>A0ABD2Q314</accession>
<sequence length="325" mass="36562">METAEMNCKLTYFSVSNGLLILLLDFVWRDLYLRWEWRLPGTVPLSNQFVSNLDRASVTLVEHNKLLRARISQLCRLLEKSEREEIELLKGESKLQSGTESSFSTPSVVSLGDGQKLSPSTDAVLLANERVEASVKMGDYEEVRLLDYINSRRSMIDPDLVDVDELMQPLDSALTVITNPETIFSQTREDRAELDLVCPFTASIKQLKSELSSVATQWETGLSMGALCPCCGILMASLPRQAHCITCGKITCERCLGELPHKRPVPGVWNHSTENESAKTRRFTLSCDQALIPGRQIFQLCLTCRNALINSKVHHFTGKSRHEHH</sequence>
<evidence type="ECO:0000313" key="2">
    <source>
        <dbReference type="Proteomes" id="UP001626550"/>
    </source>
</evidence>
<organism evidence="1 2">
    <name type="scientific">Cichlidogyrus casuarinus</name>
    <dbReference type="NCBI Taxonomy" id="1844966"/>
    <lineage>
        <taxon>Eukaryota</taxon>
        <taxon>Metazoa</taxon>
        <taxon>Spiralia</taxon>
        <taxon>Lophotrochozoa</taxon>
        <taxon>Platyhelminthes</taxon>
        <taxon>Monogenea</taxon>
        <taxon>Monopisthocotylea</taxon>
        <taxon>Dactylogyridea</taxon>
        <taxon>Ancyrocephalidae</taxon>
        <taxon>Cichlidogyrus</taxon>
    </lineage>
</organism>
<protein>
    <recommendedName>
        <fullName evidence="3">FYVE-type domain-containing protein</fullName>
    </recommendedName>
</protein>
<proteinExistence type="predicted"/>
<gene>
    <name evidence="1" type="ORF">Ciccas_008861</name>
</gene>
<comment type="caution">
    <text evidence="1">The sequence shown here is derived from an EMBL/GenBank/DDBJ whole genome shotgun (WGS) entry which is preliminary data.</text>
</comment>
<keyword evidence="2" id="KW-1185">Reference proteome</keyword>
<dbReference type="AlphaFoldDB" id="A0ABD2Q314"/>
<evidence type="ECO:0008006" key="3">
    <source>
        <dbReference type="Google" id="ProtNLM"/>
    </source>
</evidence>
<evidence type="ECO:0000313" key="1">
    <source>
        <dbReference type="EMBL" id="KAL3312546.1"/>
    </source>
</evidence>
<reference evidence="1 2" key="1">
    <citation type="submission" date="2024-11" db="EMBL/GenBank/DDBJ databases">
        <title>Adaptive evolution of stress response genes in parasites aligns with host niche diversity.</title>
        <authorList>
            <person name="Hahn C."/>
            <person name="Resl P."/>
        </authorList>
    </citation>
    <scope>NUCLEOTIDE SEQUENCE [LARGE SCALE GENOMIC DNA]</scope>
    <source>
        <strain evidence="1">EGGRZ-B1_66</strain>
        <tissue evidence="1">Body</tissue>
    </source>
</reference>
<dbReference type="Proteomes" id="UP001626550">
    <property type="component" value="Unassembled WGS sequence"/>
</dbReference>